<proteinExistence type="predicted"/>
<name>A0A1J7H952_LUPAN</name>
<feature type="compositionally biased region" description="Polar residues" evidence="2">
    <location>
        <begin position="2041"/>
        <end position="2051"/>
    </location>
</feature>
<dbReference type="InterPro" id="IPR027417">
    <property type="entry name" value="P-loop_NTPase"/>
</dbReference>
<feature type="compositionally biased region" description="Basic and acidic residues" evidence="2">
    <location>
        <begin position="62"/>
        <end position="71"/>
    </location>
</feature>
<feature type="region of interest" description="Disordered" evidence="2">
    <location>
        <begin position="1922"/>
        <end position="1952"/>
    </location>
</feature>
<dbReference type="OMA" id="ACEMEIA"/>
<evidence type="ECO:0000313" key="5">
    <source>
        <dbReference type="Proteomes" id="UP000188354"/>
    </source>
</evidence>
<feature type="compositionally biased region" description="Low complexity" evidence="2">
    <location>
        <begin position="105"/>
        <end position="119"/>
    </location>
</feature>
<dbReference type="Pfam" id="PF25029">
    <property type="entry name" value="MOM1"/>
    <property type="match status" value="1"/>
</dbReference>
<dbReference type="PROSITE" id="PS51194">
    <property type="entry name" value="HELICASE_CTER"/>
    <property type="match status" value="1"/>
</dbReference>
<feature type="region of interest" description="Disordered" evidence="2">
    <location>
        <begin position="1426"/>
        <end position="1455"/>
    </location>
</feature>
<gene>
    <name evidence="4" type="ORF">TanjilG_11270</name>
</gene>
<feature type="region of interest" description="Disordered" evidence="2">
    <location>
        <begin position="335"/>
        <end position="354"/>
    </location>
</feature>
<feature type="compositionally biased region" description="Low complexity" evidence="2">
    <location>
        <begin position="1430"/>
        <end position="1442"/>
    </location>
</feature>
<dbReference type="CDD" id="cd18793">
    <property type="entry name" value="SF2_C_SNF"/>
    <property type="match status" value="1"/>
</dbReference>
<feature type="region of interest" description="Disordered" evidence="2">
    <location>
        <begin position="1674"/>
        <end position="1699"/>
    </location>
</feature>
<dbReference type="GO" id="GO:0031507">
    <property type="term" value="P:heterochromatin formation"/>
    <property type="evidence" value="ECO:0007669"/>
    <property type="project" value="InterPro"/>
</dbReference>
<reference evidence="4 5" key="1">
    <citation type="journal article" date="2017" name="Plant Biotechnol. J.">
        <title>A comprehensive draft genome sequence for lupin (Lupinus angustifolius), an emerging health food: insights into plant-microbe interactions and legume evolution.</title>
        <authorList>
            <person name="Hane J.K."/>
            <person name="Ming Y."/>
            <person name="Kamphuis L.G."/>
            <person name="Nelson M.N."/>
            <person name="Garg G."/>
            <person name="Atkins C.A."/>
            <person name="Bayer P.E."/>
            <person name="Bravo A."/>
            <person name="Bringans S."/>
            <person name="Cannon S."/>
            <person name="Edwards D."/>
            <person name="Foley R."/>
            <person name="Gao L.L."/>
            <person name="Harrison M.J."/>
            <person name="Huang W."/>
            <person name="Hurgobin B."/>
            <person name="Li S."/>
            <person name="Liu C.W."/>
            <person name="McGrath A."/>
            <person name="Morahan G."/>
            <person name="Murray J."/>
            <person name="Weller J."/>
            <person name="Jian J."/>
            <person name="Singh K.B."/>
        </authorList>
    </citation>
    <scope>NUCLEOTIDE SEQUENCE [LARGE SCALE GENOMIC DNA]</scope>
    <source>
        <strain evidence="5">cv. Tanjil</strain>
        <tissue evidence="4">Whole plant</tissue>
    </source>
</reference>
<dbReference type="GO" id="GO:0005524">
    <property type="term" value="F:ATP binding"/>
    <property type="evidence" value="ECO:0007669"/>
    <property type="project" value="InterPro"/>
</dbReference>
<dbReference type="InterPro" id="IPR049730">
    <property type="entry name" value="SNF2/RAD54-like_C"/>
</dbReference>
<dbReference type="PANTHER" id="PTHR35116">
    <property type="entry name" value="HELICASE PROTEIN MOM1"/>
    <property type="match status" value="1"/>
</dbReference>
<evidence type="ECO:0000256" key="2">
    <source>
        <dbReference type="SAM" id="MobiDB-lite"/>
    </source>
</evidence>
<dbReference type="InterPro" id="IPR039322">
    <property type="entry name" value="MOM1"/>
</dbReference>
<dbReference type="InterPro" id="IPR000330">
    <property type="entry name" value="SNF2_N"/>
</dbReference>
<sequence length="2127" mass="233823">MANGTHSSHKGKGEEINNRRPMQVGEKEKINPPSNVSDATGLRRSTRDASSTKLTTSPSTTRKSERLEKKTTPTPAVCRKSQKFEKPNMPSPLRRSGRNKTHCFSTPSDSKSSGSSSSKQKTKKEKTVKQLTFEAKEVTENDEHDVGAPQVKVKRMDARMYRATFIKPKRDCLEKPNTIDKSTQEGGTDGGGKIDECCRLSGHVKGLLENNSALGSSVPSNATAHETRQAPQSVQLDCNGEETSQMLVSMNAVSDENLVGSNVGLDSGEKMIKRKGTTVEKVSNVYSTLSNDKNCTLIGEAGPSRLGGNIVGTDSPCSKRRRLDYDSTVSHCNESCNPSTVEEPGRPSSVNKLSQLPGRVSSRLGNNNLLEAVNKLREHWQKGQSAIVIDDHERILKVVAFIATLQSDIYRPFLIISTAASLHSWEDEFNQLDPSIDVAIYNGNKEMRNSIRRFELYDEGGCILFQVLIVVPDILIEDLDVLVGIEWEAIIVDECQSPKISSYFKQIKMLNTHLTVLLFRDQLKDSIEENINILALLDCQSGNEKDGSTSNSSNNIVELKKRLLSHIAYKCQTDFFRFVEYWVPVQISYVQLEQYCGILLSNASILRSSSKVDTAGPLRDVLNSTQKCCNHPYVLNPSLQPLLTEGLQTTSPEFLDVGCKASGKLQLLDSMLKELRKKDLRALVLFQSIGGSGILVDFLLLRFGQDSYEGIDRSSPMSKKQSAMKKFNNKDNGCFVFLLETSACHSSIKLSSVDAVIIFNSDLNPMNDVRSLQKITLDSQFEFIKIFRLYSSFTVEEKALIFAKQDKTLDINIQNISPSTTHMLLMWGASCLFDDLRIFHDGETSVSSLKSLFGGEPHLKAVREFSSILSQDGENNDTSNCSFLLKVQPNGGKYRGDFSLLGEQKLKFLDEEAPHIFWTKLLEGKQFKWKYSCGLSQRSRKKVHQVNGSLDRPDLVSESISKKRRKVSNNTIVDQPSSKSGGQKLSAGVKAGTSKNPSGGLAGGDPSNGVESEKNSRLHDEQRSLHLLLKPNITKFCEVLLLPDNVKSTVDNFLGYVINNHRVPREPVSISQAFQISLIWAAASFVKHNLDQNASLILAKEILNFDCKKVEVEYLYSMLRCLKNIFLYRTGIFGDTGSPKASESRHGVYSCTGREVELFKKDISKSIKETKKKLKKKLTKLFSMQLEEKQKLKAAIEDEKAYFESKYKLESAAIQRCSPNDVVREEKLKDLSSEYDNKIGELKCEHETRLKDLEDMQSAKIRDFQDQEAAWVEELMSWAKNELSNIDVSKELGNEVEYLQTCDEALPHNGLKNVDLVSGHFTEGKGHDDMVEAMTGTTTGVPETNSPILELCSGPVELQTPLAQPIGANGMSIMASEDRPVSRHEDHNIAENEKIFYGNTSTVDEGYGRENFSRGSRDPVDEVLDRELSRPCGSTSPSSGPPNITLSNSPLEHQNRDGVSSCIHDGQFPVEVPETIHEWRTVSVLEREIPAEIPGVANFTDCPASATPVDNPSENQITIGDSVDVPVLDNVLSSRPCGAASPRGGTVTDPILNQQQNFDEVSFSIPDGDIPVIVPENSHAVADCHNNVEPLTNAGLVRTTSGQREGVPIMMTECTLSQDTPISRSVDAMESPEQVQQLTSAESPPDQDIAGEMQNSSKQVGLVSSPVDIIPANQSNHASLSTSPSELVQQLTSSELPYSNPDPSNIHLVPAVEHQPINEDDLPFHDPETSTVVPNQDVVQPDPNLGLDSHSRQVLMHPASNSNLSSLAPGGVGTQPSDTRNLSTLSGISHHNHPIQTATHSASGFLPPLCSEPLKYELERIQQVTEKIKQNHEDMKLQLKSDFEKEYAELRMKYDIKFQEIEVEFQQTRKNLDTSLHAVLMNKILADAFRSKCMVLKPSGALGIHQGAAHQFPQHSRHRGATHLPMVAGPSPSSAPPAPSLHNPSTTTTPQNVAAPIQPAYRTSGVFSSVPARPPLINSVSLPLGGSRPPLINSVSSPLGGLQAGSEIRAPAPHLRPYSSSTSVPATSVPALPQGIPRQPAPSNIPASSAFSHGPPRPRPTTYQSDPHLGRRPDNAGGLPSANLSPVDLPNVRPPPLSHDTSLNPPRVRTVNSSHEAPDYVYLSDDD</sequence>
<keyword evidence="1" id="KW-0378">Hydrolase</keyword>
<dbReference type="Pfam" id="PF00176">
    <property type="entry name" value="SNF2-rel_dom"/>
    <property type="match status" value="1"/>
</dbReference>
<feature type="compositionally biased region" description="Polar residues" evidence="2">
    <location>
        <begin position="968"/>
        <end position="983"/>
    </location>
</feature>
<protein>
    <recommendedName>
        <fullName evidence="3">Helicase C-terminal domain-containing protein</fullName>
    </recommendedName>
</protein>
<feature type="region of interest" description="Disordered" evidence="2">
    <location>
        <begin position="966"/>
        <end position="1017"/>
    </location>
</feature>
<feature type="region of interest" description="Disordered" evidence="2">
    <location>
        <begin position="1627"/>
        <end position="1660"/>
    </location>
</feature>
<keyword evidence="5" id="KW-1185">Reference proteome</keyword>
<organism evidence="4 5">
    <name type="scientific">Lupinus angustifolius</name>
    <name type="common">Narrow-leaved blue lupine</name>
    <dbReference type="NCBI Taxonomy" id="3871"/>
    <lineage>
        <taxon>Eukaryota</taxon>
        <taxon>Viridiplantae</taxon>
        <taxon>Streptophyta</taxon>
        <taxon>Embryophyta</taxon>
        <taxon>Tracheophyta</taxon>
        <taxon>Spermatophyta</taxon>
        <taxon>Magnoliopsida</taxon>
        <taxon>eudicotyledons</taxon>
        <taxon>Gunneridae</taxon>
        <taxon>Pentapetalae</taxon>
        <taxon>rosids</taxon>
        <taxon>fabids</taxon>
        <taxon>Fabales</taxon>
        <taxon>Fabaceae</taxon>
        <taxon>Papilionoideae</taxon>
        <taxon>50 kb inversion clade</taxon>
        <taxon>genistoids sensu lato</taxon>
        <taxon>core genistoids</taxon>
        <taxon>Genisteae</taxon>
        <taxon>Lupinus</taxon>
    </lineage>
</organism>
<feature type="compositionally biased region" description="Polar residues" evidence="2">
    <location>
        <begin position="1633"/>
        <end position="1642"/>
    </location>
</feature>
<evidence type="ECO:0000256" key="1">
    <source>
        <dbReference type="ARBA" id="ARBA00022801"/>
    </source>
</evidence>
<feature type="compositionally biased region" description="Polar residues" evidence="2">
    <location>
        <begin position="2099"/>
        <end position="2115"/>
    </location>
</feature>
<feature type="region of interest" description="Disordered" evidence="2">
    <location>
        <begin position="2012"/>
        <end position="2127"/>
    </location>
</feature>
<feature type="compositionally biased region" description="Low complexity" evidence="2">
    <location>
        <begin position="2019"/>
        <end position="2031"/>
    </location>
</feature>
<evidence type="ECO:0000259" key="3">
    <source>
        <dbReference type="PROSITE" id="PS51194"/>
    </source>
</evidence>
<dbReference type="Gene3D" id="3.40.50.10810">
    <property type="entry name" value="Tandem AAA-ATPase domain"/>
    <property type="match status" value="1"/>
</dbReference>
<feature type="compositionally biased region" description="Low complexity" evidence="2">
    <location>
        <begin position="51"/>
        <end position="61"/>
    </location>
</feature>
<dbReference type="InterPro" id="IPR038718">
    <property type="entry name" value="SNF2-like_sf"/>
</dbReference>
<dbReference type="GO" id="GO:0016787">
    <property type="term" value="F:hydrolase activity"/>
    <property type="evidence" value="ECO:0007669"/>
    <property type="project" value="UniProtKB-KW"/>
</dbReference>
<dbReference type="Gene3D" id="6.10.250.1310">
    <property type="match status" value="1"/>
</dbReference>
<feature type="region of interest" description="Disordered" evidence="2">
    <location>
        <begin position="212"/>
        <end position="232"/>
    </location>
</feature>
<dbReference type="InterPro" id="IPR001650">
    <property type="entry name" value="Helicase_C-like"/>
</dbReference>
<dbReference type="PANTHER" id="PTHR35116:SF9">
    <property type="entry name" value="HELICASE MOM1"/>
    <property type="match status" value="1"/>
</dbReference>
<feature type="region of interest" description="Disordered" evidence="2">
    <location>
        <begin position="1"/>
        <end position="128"/>
    </location>
</feature>
<evidence type="ECO:0000313" key="4">
    <source>
        <dbReference type="EMBL" id="OIW09132.1"/>
    </source>
</evidence>
<dbReference type="STRING" id="3871.A0A1J7H952"/>
<accession>A0A1J7H952</accession>
<dbReference type="Proteomes" id="UP000188354">
    <property type="component" value="Chromosome LG06"/>
</dbReference>
<dbReference type="EMBL" id="CM007366">
    <property type="protein sequence ID" value="OIW09132.1"/>
    <property type="molecule type" value="Genomic_DNA"/>
</dbReference>
<dbReference type="OrthoDB" id="885191at2759"/>
<dbReference type="SUPFAM" id="SSF52540">
    <property type="entry name" value="P-loop containing nucleoside triphosphate hydrolases"/>
    <property type="match status" value="2"/>
</dbReference>
<feature type="domain" description="Helicase C-terminal" evidence="3">
    <location>
        <begin position="667"/>
        <end position="824"/>
    </location>
</feature>
<feature type="region of interest" description="Disordered" evidence="2">
    <location>
        <begin position="942"/>
        <end position="961"/>
    </location>
</feature>
<dbReference type="Gramene" id="OIW09132">
    <property type="protein sequence ID" value="OIW09132"/>
    <property type="gene ID" value="TanjilG_11270"/>
</dbReference>
<dbReference type="Pfam" id="PF00271">
    <property type="entry name" value="Helicase_C"/>
    <property type="match status" value="1"/>
</dbReference>
<dbReference type="Gene3D" id="3.40.50.300">
    <property type="entry name" value="P-loop containing nucleotide triphosphate hydrolases"/>
    <property type="match status" value="1"/>
</dbReference>
<dbReference type="InterPro" id="IPR056882">
    <property type="entry name" value="MOM1_dom"/>
</dbReference>
<feature type="compositionally biased region" description="Polar residues" evidence="2">
    <location>
        <begin position="1942"/>
        <end position="1952"/>
    </location>
</feature>